<reference evidence="2 3" key="1">
    <citation type="submission" date="2017-06" db="EMBL/GenBank/DDBJ databases">
        <title>Genome sequencing of cyanobaciteial culture collection at National Institute for Environmental Studies (NIES).</title>
        <authorList>
            <person name="Hirose Y."/>
            <person name="Shimura Y."/>
            <person name="Fujisawa T."/>
            <person name="Nakamura Y."/>
            <person name="Kawachi M."/>
        </authorList>
    </citation>
    <scope>NUCLEOTIDE SEQUENCE [LARGE SCALE GENOMIC DNA]</scope>
    <source>
        <strain evidence="2 3">NIES-267</strain>
    </source>
</reference>
<evidence type="ECO:0000256" key="1">
    <source>
        <dbReference type="SAM" id="MobiDB-lite"/>
    </source>
</evidence>
<keyword evidence="3" id="KW-1185">Reference proteome</keyword>
<evidence type="ECO:0000313" key="3">
    <source>
        <dbReference type="Proteomes" id="UP000218418"/>
    </source>
</evidence>
<gene>
    <name evidence="2" type="ORF">NIES267_39660</name>
</gene>
<dbReference type="Proteomes" id="UP000218418">
    <property type="component" value="Chromosome"/>
</dbReference>
<evidence type="ECO:0000313" key="2">
    <source>
        <dbReference type="EMBL" id="BAY84470.1"/>
    </source>
</evidence>
<protein>
    <submittedName>
        <fullName evidence="2">Uncharacterized protein</fullName>
    </submittedName>
</protein>
<organism evidence="2 3">
    <name type="scientific">Calothrix parasitica NIES-267</name>
    <dbReference type="NCBI Taxonomy" id="1973488"/>
    <lineage>
        <taxon>Bacteria</taxon>
        <taxon>Bacillati</taxon>
        <taxon>Cyanobacteriota</taxon>
        <taxon>Cyanophyceae</taxon>
        <taxon>Nostocales</taxon>
        <taxon>Calotrichaceae</taxon>
        <taxon>Calothrix</taxon>
    </lineage>
</organism>
<name>A0A1Z4LTA1_9CYAN</name>
<dbReference type="EMBL" id="AP018227">
    <property type="protein sequence ID" value="BAY84470.1"/>
    <property type="molecule type" value="Genomic_DNA"/>
</dbReference>
<dbReference type="OrthoDB" id="498999at2"/>
<feature type="compositionally biased region" description="Basic and acidic residues" evidence="1">
    <location>
        <begin position="1254"/>
        <end position="1264"/>
    </location>
</feature>
<proteinExistence type="predicted"/>
<dbReference type="AlphaFoldDB" id="A0A1Z4LTA1"/>
<accession>A0A1Z4LTA1</accession>
<feature type="region of interest" description="Disordered" evidence="1">
    <location>
        <begin position="1240"/>
        <end position="1264"/>
    </location>
</feature>
<sequence>MVLKLNHFDTKTKQDTGIEEKLENTLAEYLFPGVEFSIGTAYPEATLAEDLQEHNGMALQFSAQKRMFFASDPTILSQLYPGASDGAAYPLPFTPCRSFHSLENVRVLVVDDVTGENGSVIARDDALKMVGDCKGLIDKDFASYNNIQPRAFQFRLGIKPQPYCPVMRIAKGTLAPARLDKLGESSFRMEGNVKDRTMRSKFGYDMILATSSFKGRKGNDAIKPGEYTLSLGLGVKSFALYREHSLGTQILVNYPQTVREEILPIIKQQAEKLAIEQKDILKLAQRYIESYERRKALLVKGSEFCCNSKENFEQFSIFDILDSGGDNLENQDAVEHFPTQQKKDLLLYSLLKADLSNFNQILEHPKIIGELQNFIRKEWLEIATGRSIKFTSGLAQPSLDLQPNEICIPYLKQGEEIIVTRSPLINSNGVINLKNKHLPKMLPGCVYINPKTAMDNMQCDFDGDLLAFAPSKEFPILAKEVKQKNLPENRYPDIIKKVKVPYQGSFAEIAVSAMDNRIGIIANEIQKNIALQCEVCGMPQSEKYDYLQRVSSHFNYLLKRREQGKLEIPSKITQHLYPVASLLNKNSNYSTIENKLHLIKELLFDCVADLGNELQVATDGCKSALRPDDSIIKYCQAITGYKEVEWLADKKNKEAFINRGMKTNGYSPIDLMIQQTNQIFEQNQLVARPIEQFRKLYPEIEFDSFKQQALQIKTNYNSEVRNRIELEERQKNAEGPYLIITSPISGKQLEITNLIKFDAAKNPNFWKASELNIRIFSREPTKKMPQPLFAQARFKTPSGKNVDIPIGTISMKSMREHNLKPGIIIEKGKVEFFSGISNSMIDALKQQILEYVESIRKSTPDNEKLQLAAAIHDVSHTEENKNYSSGQKKAGVAFAIFPDEVIGQLNQLQFTQMRVLGTQFNHYAERNFAGEKVPIKFENGINPRAPNQTARWIMVEGKKLGTIDASSPHLLSGCEAIAAITSPPSKSVVITSLKNSDNKLQVDNVNKYAFKSSQWHNEQANITLVIGQTNPRKAPTIFAKVNNQILGTVNKKSVKFLQEKLNAVGKSIQGLTFSGTLKNAPASYADIKIDPFTVKFPQIETTLQHDKNSIESNQPVCTVLFFEASVDSSLQQKTEQMMSNMLKRAVERAVELGYERVQFVDVSTNPTESSALKTIEQLATEHKDINIDFVGSVFVEDAIGLMKEPSDIAIGIKDAQSIGIVDFVASQGMAIATYNPQTQKFDRRNLPAPQKTTETTKDIERNER</sequence>